<name>A0A383W4E6_TETOB</name>
<accession>A0A383W4E6</accession>
<gene>
    <name evidence="2" type="ORF">BQ4739_LOCUS12108</name>
</gene>
<sequence>MSAQQLHVHNRLHCKGEVGGVPIGGRPEEHALACHGPSRSSSSGSGGSSGGSSSSSSGGGSGSGSGSGSSSRPN</sequence>
<dbReference type="EMBL" id="FNXT01001094">
    <property type="protein sequence ID" value="SZX72009.1"/>
    <property type="molecule type" value="Genomic_DNA"/>
</dbReference>
<organism evidence="2 3">
    <name type="scientific">Tetradesmus obliquus</name>
    <name type="common">Green alga</name>
    <name type="synonym">Acutodesmus obliquus</name>
    <dbReference type="NCBI Taxonomy" id="3088"/>
    <lineage>
        <taxon>Eukaryota</taxon>
        <taxon>Viridiplantae</taxon>
        <taxon>Chlorophyta</taxon>
        <taxon>core chlorophytes</taxon>
        <taxon>Chlorophyceae</taxon>
        <taxon>CS clade</taxon>
        <taxon>Sphaeropleales</taxon>
        <taxon>Scenedesmaceae</taxon>
        <taxon>Tetradesmus</taxon>
    </lineage>
</organism>
<evidence type="ECO:0000313" key="3">
    <source>
        <dbReference type="Proteomes" id="UP000256970"/>
    </source>
</evidence>
<keyword evidence="3" id="KW-1185">Reference proteome</keyword>
<reference evidence="2 3" key="1">
    <citation type="submission" date="2016-10" db="EMBL/GenBank/DDBJ databases">
        <authorList>
            <person name="Cai Z."/>
        </authorList>
    </citation>
    <scope>NUCLEOTIDE SEQUENCE [LARGE SCALE GENOMIC DNA]</scope>
</reference>
<feature type="compositionally biased region" description="Gly residues" evidence="1">
    <location>
        <begin position="57"/>
        <end position="67"/>
    </location>
</feature>
<dbReference type="AlphaFoldDB" id="A0A383W4E6"/>
<dbReference type="Proteomes" id="UP000256970">
    <property type="component" value="Unassembled WGS sequence"/>
</dbReference>
<evidence type="ECO:0000256" key="1">
    <source>
        <dbReference type="SAM" id="MobiDB-lite"/>
    </source>
</evidence>
<proteinExistence type="predicted"/>
<evidence type="ECO:0000313" key="2">
    <source>
        <dbReference type="EMBL" id="SZX72009.1"/>
    </source>
</evidence>
<feature type="region of interest" description="Disordered" evidence="1">
    <location>
        <begin position="1"/>
        <end position="74"/>
    </location>
</feature>
<protein>
    <submittedName>
        <fullName evidence="2">Uncharacterized protein</fullName>
    </submittedName>
</protein>